<evidence type="ECO:0000256" key="1">
    <source>
        <dbReference type="SAM" id="MobiDB-lite"/>
    </source>
</evidence>
<dbReference type="AlphaFoldDB" id="A0A2G8K924"/>
<dbReference type="STRING" id="307972.A0A2G8K924"/>
<dbReference type="PANTHER" id="PTHR31997">
    <property type="entry name" value="AGAP003710-PA"/>
    <property type="match status" value="1"/>
</dbReference>
<feature type="compositionally biased region" description="Polar residues" evidence="1">
    <location>
        <begin position="36"/>
        <end position="51"/>
    </location>
</feature>
<sequence>MLDFVNNSGVLSLEMVGPRSKSCNLMIVGRGISAGSSEQHPLAERQQTSNYPRVPSERKQRHRSVYVSPSISEQSSPVEDDDDDEEDTPNNQLMLSNSGWTTGNSTERSSLFSWADDEFDQQAARTVRRMFEEIDSMLYEVAKPINAGSTLQNECKDWKNSFHISENVVQSRTTGHLVQDEEVIEADGIVEEYLAYDRSWSSEEGHEQKQYHAPRRRRGFPPITPNACRQNSVCSNAFDVLWEEIVGWLRFLVKRQIEDYTGRNLLDQPVGKLAPMGSGLRFSAGPSLNFNLYDQKSALNGVMTISSKALHNRLGDKERTPLLFGDEGAFPYQRPNSSSFFPKGGRPGSTKFSDLMVHNSRLSSARVGKSRLKPLERAKTPALDSVVTGKKIMAVGDRLVSPPQPLSSSPPRNWSRNATLPPIEQVQESNLTRENLKFPRGSARIRISSAVTADDRRQAPKERIAPFVFDTRPNTTHSFTTDMPMGGIARRCSTPHFQGVQTSKPGTPSAQGAPHFMSGITGVSLGIPGTTSQMETQHYETAPPLSSYLRLL</sequence>
<dbReference type="Proteomes" id="UP000230750">
    <property type="component" value="Unassembled WGS sequence"/>
</dbReference>
<name>A0A2G8K924_STIJA</name>
<proteinExistence type="predicted"/>
<evidence type="ECO:0000313" key="3">
    <source>
        <dbReference type="Proteomes" id="UP000230750"/>
    </source>
</evidence>
<dbReference type="EMBL" id="MRZV01000775">
    <property type="protein sequence ID" value="PIK44463.1"/>
    <property type="molecule type" value="Genomic_DNA"/>
</dbReference>
<keyword evidence="3" id="KW-1185">Reference proteome</keyword>
<gene>
    <name evidence="2" type="ORF">BSL78_18683</name>
</gene>
<accession>A0A2G8K924</accession>
<dbReference type="InterPro" id="IPR039630">
    <property type="entry name" value="FAM149"/>
</dbReference>
<protein>
    <recommendedName>
        <fullName evidence="4">DUF3719 domain-containing protein</fullName>
    </recommendedName>
</protein>
<comment type="caution">
    <text evidence="2">The sequence shown here is derived from an EMBL/GenBank/DDBJ whole genome shotgun (WGS) entry which is preliminary data.</text>
</comment>
<organism evidence="2 3">
    <name type="scientific">Stichopus japonicus</name>
    <name type="common">Sea cucumber</name>
    <dbReference type="NCBI Taxonomy" id="307972"/>
    <lineage>
        <taxon>Eukaryota</taxon>
        <taxon>Metazoa</taxon>
        <taxon>Echinodermata</taxon>
        <taxon>Eleutherozoa</taxon>
        <taxon>Echinozoa</taxon>
        <taxon>Holothuroidea</taxon>
        <taxon>Aspidochirotacea</taxon>
        <taxon>Aspidochirotida</taxon>
        <taxon>Stichopodidae</taxon>
        <taxon>Apostichopus</taxon>
    </lineage>
</organism>
<feature type="compositionally biased region" description="Polar residues" evidence="1">
    <location>
        <begin position="67"/>
        <end position="77"/>
    </location>
</feature>
<dbReference type="PANTHER" id="PTHR31997:SF1">
    <property type="entry name" value="AGAP003710-PA"/>
    <property type="match status" value="1"/>
</dbReference>
<feature type="compositionally biased region" description="Polar residues" evidence="1">
    <location>
        <begin position="89"/>
        <end position="107"/>
    </location>
</feature>
<evidence type="ECO:0008006" key="4">
    <source>
        <dbReference type="Google" id="ProtNLM"/>
    </source>
</evidence>
<feature type="compositionally biased region" description="Acidic residues" evidence="1">
    <location>
        <begin position="78"/>
        <end position="88"/>
    </location>
</feature>
<dbReference type="OrthoDB" id="2134133at2759"/>
<reference evidence="2 3" key="1">
    <citation type="journal article" date="2017" name="PLoS Biol.">
        <title>The sea cucumber genome provides insights into morphological evolution and visceral regeneration.</title>
        <authorList>
            <person name="Zhang X."/>
            <person name="Sun L."/>
            <person name="Yuan J."/>
            <person name="Sun Y."/>
            <person name="Gao Y."/>
            <person name="Zhang L."/>
            <person name="Li S."/>
            <person name="Dai H."/>
            <person name="Hamel J.F."/>
            <person name="Liu C."/>
            <person name="Yu Y."/>
            <person name="Liu S."/>
            <person name="Lin W."/>
            <person name="Guo K."/>
            <person name="Jin S."/>
            <person name="Xu P."/>
            <person name="Storey K.B."/>
            <person name="Huan P."/>
            <person name="Zhang T."/>
            <person name="Zhou Y."/>
            <person name="Zhang J."/>
            <person name="Lin C."/>
            <person name="Li X."/>
            <person name="Xing L."/>
            <person name="Huo D."/>
            <person name="Sun M."/>
            <person name="Wang L."/>
            <person name="Mercier A."/>
            <person name="Li F."/>
            <person name="Yang H."/>
            <person name="Xiang J."/>
        </authorList>
    </citation>
    <scope>NUCLEOTIDE SEQUENCE [LARGE SCALE GENOMIC DNA]</scope>
    <source>
        <strain evidence="2">Shaxun</strain>
        <tissue evidence="2">Muscle</tissue>
    </source>
</reference>
<feature type="region of interest" description="Disordered" evidence="1">
    <location>
        <begin position="36"/>
        <end position="107"/>
    </location>
</feature>
<evidence type="ECO:0000313" key="2">
    <source>
        <dbReference type="EMBL" id="PIK44463.1"/>
    </source>
</evidence>